<keyword evidence="1" id="KW-0472">Membrane</keyword>
<comment type="caution">
    <text evidence="2">The sequence shown here is derived from an EMBL/GenBank/DDBJ whole genome shotgun (WGS) entry which is preliminary data.</text>
</comment>
<proteinExistence type="predicted"/>
<dbReference type="Proteomes" id="UP000030184">
    <property type="component" value="Unassembled WGS sequence"/>
</dbReference>
<organism evidence="2 4">
    <name type="scientific">Jejuia pallidilutea</name>
    <dbReference type="NCBI Taxonomy" id="504487"/>
    <lineage>
        <taxon>Bacteria</taxon>
        <taxon>Pseudomonadati</taxon>
        <taxon>Bacteroidota</taxon>
        <taxon>Flavobacteriia</taxon>
        <taxon>Flavobacteriales</taxon>
        <taxon>Flavobacteriaceae</taxon>
        <taxon>Jejuia</taxon>
    </lineage>
</organism>
<evidence type="ECO:0000313" key="5">
    <source>
        <dbReference type="Proteomes" id="UP000030184"/>
    </source>
</evidence>
<feature type="transmembrane region" description="Helical" evidence="1">
    <location>
        <begin position="108"/>
        <end position="126"/>
    </location>
</feature>
<name>A0A090VZ78_9FLAO</name>
<keyword evidence="1" id="KW-1133">Transmembrane helix</keyword>
<sequence length="222" mass="26290">MEVTKKDVEKLIELRKENTFLNHLWNVFSRDMRAKGEIKRNEIKVWSQNMWNMTFYPIFTFEFNANNHLVKITDKINPIGKTIVGLFSIVILYFIFSNLSTDFDFLENWLPILIISVFLLIFISVFRKLYLSEKQNQLDEIFEILDIEVEEDKLEKEWSLKNTLIRLFTYPFCLFLIGLNIFLIIPNGQYILALGTFGFVGFYLISDIKMILKNKKTTGNNV</sequence>
<evidence type="ECO:0000313" key="2">
    <source>
        <dbReference type="EMBL" id="GAL70060.1"/>
    </source>
</evidence>
<feature type="transmembrane region" description="Helical" evidence="1">
    <location>
        <begin position="190"/>
        <end position="206"/>
    </location>
</feature>
<keyword evidence="5" id="KW-1185">Reference proteome</keyword>
<accession>A0A090VZ78</accession>
<feature type="transmembrane region" description="Helical" evidence="1">
    <location>
        <begin position="79"/>
        <end position="96"/>
    </location>
</feature>
<dbReference type="Proteomes" id="UP000029646">
    <property type="component" value="Unassembled WGS sequence"/>
</dbReference>
<evidence type="ECO:0008006" key="6">
    <source>
        <dbReference type="Google" id="ProtNLM"/>
    </source>
</evidence>
<evidence type="ECO:0000313" key="3">
    <source>
        <dbReference type="EMBL" id="GAL88952.1"/>
    </source>
</evidence>
<gene>
    <name evidence="2" type="ORF">JCM19302_2635</name>
    <name evidence="3" type="ORF">JCM19538_1941</name>
</gene>
<evidence type="ECO:0000313" key="4">
    <source>
        <dbReference type="Proteomes" id="UP000029646"/>
    </source>
</evidence>
<dbReference type="EMBL" id="BBNS01000004">
    <property type="protein sequence ID" value="GAL70060.1"/>
    <property type="molecule type" value="Genomic_DNA"/>
</dbReference>
<evidence type="ECO:0000256" key="1">
    <source>
        <dbReference type="SAM" id="Phobius"/>
    </source>
</evidence>
<protein>
    <recommendedName>
        <fullName evidence="6">DUF443 family protein</fullName>
    </recommendedName>
</protein>
<keyword evidence="1" id="KW-0812">Transmembrane</keyword>
<dbReference type="AlphaFoldDB" id="A0A090VZ78"/>
<feature type="transmembrane region" description="Helical" evidence="1">
    <location>
        <begin position="163"/>
        <end position="184"/>
    </location>
</feature>
<dbReference type="RefSeq" id="WP_042240461.1">
    <property type="nucleotide sequence ID" value="NZ_BBNR01000001.1"/>
</dbReference>
<reference evidence="5" key="1">
    <citation type="journal article" date="2014" name="Genome Announc.">
        <title>Draft Genome Sequence of Marine Flavobacterium Jejuia pallidilutea Strain 11shimoA1 and Pigmentation Mutants.</title>
        <authorList>
            <person name="Takatani N."/>
            <person name="Nakanishi M."/>
            <person name="Meirelles P."/>
            <person name="Mino S."/>
            <person name="Suda W."/>
            <person name="Oshima K."/>
            <person name="Hattori M."/>
            <person name="Ohkuma M."/>
            <person name="Hosokawa M."/>
            <person name="Miyashita K."/>
            <person name="Thompson F.L."/>
            <person name="Niwa A."/>
            <person name="Sawabe T."/>
            <person name="Sawabe T."/>
        </authorList>
    </citation>
    <scope>NUCLEOTIDE SEQUENCE [LARGE SCALE GENOMIC DNA]</scope>
    <source>
        <strain evidence="5">JCM 19538</strain>
    </source>
</reference>
<dbReference type="EMBL" id="BBNY01000005">
    <property type="protein sequence ID" value="GAL88952.1"/>
    <property type="molecule type" value="Genomic_DNA"/>
</dbReference>
<dbReference type="OrthoDB" id="1442007at2"/>